<proteinExistence type="predicted"/>
<dbReference type="InterPro" id="IPR016047">
    <property type="entry name" value="M23ase_b-sheet_dom"/>
</dbReference>
<dbReference type="GO" id="GO:0004222">
    <property type="term" value="F:metalloendopeptidase activity"/>
    <property type="evidence" value="ECO:0007669"/>
    <property type="project" value="TreeGrafter"/>
</dbReference>
<sequence length="1585" mass="168202">MAGNAPTQLPAYIALRYEENGVFDKFQSEAERAASETKKRFNQAFSETERVVTGAVGRINSQFGKIDLGVGQFREQQAQIRLYRDALDETARAGQRLAKETGDTSVRTREYLRALTEQRAEADRALNVANAQVATYTRLQSALDAAANSSSRLAASQREVFAEQARAAREEVAARERQNLYAVGFGYDRPAKSAAASASVFENQGYKPSADLRDAVQKIRDGDAAMDRAALSGVTLEQVLGRVAGKSREVTAAVAAQARQDAEAAAENLKLAQAIDRLHAEIDPLVAIQQRYTSQVALLDEALRKGAIDAERYAAIHSRLKNTLDEGTTATRNVINSQGALRQATLQSGQQLQDIAISLYSGQQASVVFAQQLPQLAFGLSGLEGSANKAHDRIGRFATFLSGPWGIAVGLAVGVAGTLITELLGIGDEADKAAGKTYDFTRSLDVLKTKGTDAAEAMRQLAAETRSAIREQGDFLDQRAANARTNVGSLEAGLSADRKALSERQAKVGTFGLDLVGAAYNLREISRLQSEVATKTAALADARQSLVNADLATSERRVAGSIDASRKATDDYNIALGKLQILRENSAKLENNGDPLARATSNAEYISQGEYERRLTSLQKVRNAAIEAAREANKATTSLERATLLRPVEGGRITGRVGEARPGHTHAGVDIAVPVGTQVRAPAGGVVVEAGRMGAYGNVIFIDHGSGTISRLAHLSQIGVKKGDVVERGQDVGLSGNTGRSSGPHLHYEVRRGGKAVDPFGSYPTDAIGTQQKAQRLQEQAARAAEKAAREQQELADFGARSAESIQRLNERFNEQPRLVDQAAAATRNLDAIVADLEQRQPPGFEKMIADAQTAKGVVQDALVRPFEDLAKSSERRLAVQAALASGNQDKADTLQEVYRLTDTIGNLTQDQVDYVRSIVEHERERSRELQRQQALWEAQLEVVDTARRSITGMLSGRGNNPFKEITQSLKDLQGARLFDQLFGDVFDDLENELRGRSPLGKESQRFADEMSVATNVLGEFTTGLRGAIGGVAANDNSGLGPVADNASFAEAFSRMINNQSVGWDGRTLPPGVLSLAGGNSGEIVVTAKLAKPSVMDMADKIAGAMTSPLTDALSKAFGTGFGQMIGGVVQSAIAGKLTGGDTGGILGGLKGIVDQTGIFGGAGGGVSAALGGAMAGAQTGTMASGIMKSLGIKTSQTGAQIGGAIGSFIPIPGGEIIGSIAGGLLGGLFKKTKKGYANNIMIGADGDASYSTNGNSASRIKAGGEAADSLVSALDNIADQLGGGLLNTLNLGSLGMRKDKYTFDPTPGNSAGRQEFESQEEAVRAAMVYAIDKGVITGIRQSTQRLLSAGDDLDKALQDALTWENAFKELRRYKDPLGAAIDELNTEFKKLLDLGTQAGASVEEMAQLEELYGIKRNEIVKDKAKELTSSLADLLDELTVGDSGLSLRDRRANALSQYNPLKDRVAAGDTSAYDEYADAARALLDIERDLYGSQQSYFDRLNEVTALTKDRIGAETNVVSIAENRESPFDSAGKVKDSVDRQTDVLSSQLDAMNINIGNLPARIAAAIGGGSASGPAFSFSSYY</sequence>
<keyword evidence="4" id="KW-1185">Reference proteome</keyword>
<evidence type="ECO:0000313" key="3">
    <source>
        <dbReference type="EMBL" id="MBB4859628.1"/>
    </source>
</evidence>
<keyword evidence="1" id="KW-0175">Coiled coil</keyword>
<dbReference type="CDD" id="cd12797">
    <property type="entry name" value="M23_peptidase"/>
    <property type="match status" value="1"/>
</dbReference>
<dbReference type="PANTHER" id="PTHR21666:SF270">
    <property type="entry name" value="MUREIN HYDROLASE ACTIVATOR ENVC"/>
    <property type="match status" value="1"/>
</dbReference>
<evidence type="ECO:0000256" key="1">
    <source>
        <dbReference type="SAM" id="Coils"/>
    </source>
</evidence>
<dbReference type="Gene3D" id="2.70.70.10">
    <property type="entry name" value="Glucose Permease (Domain IIA)"/>
    <property type="match status" value="1"/>
</dbReference>
<name>A0A7W7NWJ0_9SPHN</name>
<dbReference type="Pfam" id="PF01551">
    <property type="entry name" value="Peptidase_M23"/>
    <property type="match status" value="1"/>
</dbReference>
<evidence type="ECO:0000313" key="4">
    <source>
        <dbReference type="Proteomes" id="UP000555448"/>
    </source>
</evidence>
<dbReference type="Proteomes" id="UP000555448">
    <property type="component" value="Unassembled WGS sequence"/>
</dbReference>
<reference evidence="3 4" key="1">
    <citation type="submission" date="2020-08" db="EMBL/GenBank/DDBJ databases">
        <title>Functional genomics of gut bacteria from endangered species of beetles.</title>
        <authorList>
            <person name="Carlos-Shanley C."/>
        </authorList>
    </citation>
    <scope>NUCLEOTIDE SEQUENCE [LARGE SCALE GENOMIC DNA]</scope>
    <source>
        <strain evidence="3 4">S00245</strain>
    </source>
</reference>
<keyword evidence="3" id="KW-0378">Hydrolase</keyword>
<dbReference type="EMBL" id="JACHLR010000013">
    <property type="protein sequence ID" value="MBB4859628.1"/>
    <property type="molecule type" value="Genomic_DNA"/>
</dbReference>
<dbReference type="PANTHER" id="PTHR21666">
    <property type="entry name" value="PEPTIDASE-RELATED"/>
    <property type="match status" value="1"/>
</dbReference>
<comment type="caution">
    <text evidence="3">The sequence shown here is derived from an EMBL/GenBank/DDBJ whole genome shotgun (WGS) entry which is preliminary data.</text>
</comment>
<dbReference type="SUPFAM" id="SSF51261">
    <property type="entry name" value="Duplicated hybrid motif"/>
    <property type="match status" value="1"/>
</dbReference>
<dbReference type="InterPro" id="IPR011055">
    <property type="entry name" value="Dup_hybrid_motif"/>
</dbReference>
<evidence type="ECO:0000259" key="2">
    <source>
        <dbReference type="Pfam" id="PF01551"/>
    </source>
</evidence>
<gene>
    <name evidence="3" type="ORF">HNO88_002957</name>
</gene>
<protein>
    <submittedName>
        <fullName evidence="3">Murein DD-endopeptidase MepM/ murein hydrolase activator NlpD</fullName>
    </submittedName>
</protein>
<dbReference type="RefSeq" id="WP_221420033.1">
    <property type="nucleotide sequence ID" value="NZ_JACHLR010000013.1"/>
</dbReference>
<accession>A0A7W7NWJ0</accession>
<feature type="domain" description="M23ase beta-sheet core" evidence="2">
    <location>
        <begin position="665"/>
        <end position="759"/>
    </location>
</feature>
<dbReference type="InterPro" id="IPR050570">
    <property type="entry name" value="Cell_wall_metabolism_enzyme"/>
</dbReference>
<organism evidence="3 4">
    <name type="scientific">Novosphingobium chloroacetimidivorans</name>
    <dbReference type="NCBI Taxonomy" id="1428314"/>
    <lineage>
        <taxon>Bacteria</taxon>
        <taxon>Pseudomonadati</taxon>
        <taxon>Pseudomonadota</taxon>
        <taxon>Alphaproteobacteria</taxon>
        <taxon>Sphingomonadales</taxon>
        <taxon>Sphingomonadaceae</taxon>
        <taxon>Novosphingobium</taxon>
    </lineage>
</organism>
<feature type="coiled-coil region" evidence="1">
    <location>
        <begin position="767"/>
        <end position="794"/>
    </location>
</feature>